<dbReference type="Pfam" id="PF14588">
    <property type="entry name" value="YjgF_endoribonc"/>
    <property type="match status" value="1"/>
</dbReference>
<proteinExistence type="predicted"/>
<dbReference type="PANTHER" id="PTHR43760:SF1">
    <property type="entry name" value="ENDORIBONUCLEASE L-PSP_CHORISMATE MUTASE-LIKE DOMAIN-CONTAINING PROTEIN"/>
    <property type="match status" value="1"/>
</dbReference>
<dbReference type="AlphaFoldDB" id="A0AAW5C530"/>
<dbReference type="PANTHER" id="PTHR43760">
    <property type="entry name" value="ENDORIBONUCLEASE-RELATED"/>
    <property type="match status" value="1"/>
</dbReference>
<reference evidence="3" key="2">
    <citation type="submission" date="2020-02" db="EMBL/GenBank/DDBJ databases">
        <authorList>
            <person name="Littmann E."/>
            <person name="Sorbara M."/>
        </authorList>
    </citation>
    <scope>NUCLEOTIDE SEQUENCE</scope>
    <source>
        <strain evidence="3">MSK.1.17</strain>
    </source>
</reference>
<evidence type="ECO:0000313" key="3">
    <source>
        <dbReference type="EMBL" id="NSJ48869.1"/>
    </source>
</evidence>
<evidence type="ECO:0000313" key="2">
    <source>
        <dbReference type="EMBL" id="MCG4747344.1"/>
    </source>
</evidence>
<accession>A0AAW5C530</accession>
<dbReference type="RefSeq" id="WP_117561978.1">
    <property type="nucleotide sequence ID" value="NZ_CAXTHN010000076.1"/>
</dbReference>
<dbReference type="Gene3D" id="3.30.1330.40">
    <property type="entry name" value="RutC-like"/>
    <property type="match status" value="1"/>
</dbReference>
<sequence>MNVYDRLEELGIKLLDPTPKGGIYSLVRPYGDHLLYVSGTAPHNAVDSNMAGKLGSEYTIEEGQEAARRCMINIISNLHHELGDLNRIRQFVKLLGFVASAPDFYEHPQVINGASQLLKDVFGDEIGLPARSAIGVAALPWNIPVEIELILELKES</sequence>
<protein>
    <submittedName>
        <fullName evidence="2">RidA family protein</fullName>
    </submittedName>
</protein>
<dbReference type="InterPro" id="IPR035959">
    <property type="entry name" value="RutC-like_sf"/>
</dbReference>
<feature type="domain" description="Endoribonuclease L-PSP/chorismate mutase-like" evidence="1">
    <location>
        <begin position="34"/>
        <end position="142"/>
    </location>
</feature>
<dbReference type="SUPFAM" id="SSF55298">
    <property type="entry name" value="YjgF-like"/>
    <property type="match status" value="1"/>
</dbReference>
<reference evidence="2" key="3">
    <citation type="submission" date="2022-01" db="EMBL/GenBank/DDBJ databases">
        <title>Collection of gut derived symbiotic bacterial strains cultured from healthy donors.</title>
        <authorList>
            <person name="Lin H."/>
            <person name="Kohout C."/>
            <person name="Waligurski E."/>
            <person name="Pamer E.G."/>
        </authorList>
    </citation>
    <scope>NUCLEOTIDE SEQUENCE</scope>
    <source>
        <strain evidence="2">DFI.6.55</strain>
    </source>
</reference>
<name>A0AAW5C530_9FIRM</name>
<gene>
    <name evidence="3" type="ORF">G5B36_09165</name>
    <name evidence="2" type="ORF">L0N08_18115</name>
</gene>
<dbReference type="Proteomes" id="UP001299608">
    <property type="component" value="Unassembled WGS sequence"/>
</dbReference>
<dbReference type="InterPro" id="IPR019897">
    <property type="entry name" value="RidA_CS"/>
</dbReference>
<dbReference type="PROSITE" id="PS01094">
    <property type="entry name" value="UPF0076"/>
    <property type="match status" value="1"/>
</dbReference>
<organism evidence="2 5">
    <name type="scientific">Enterocloster aldenensis</name>
    <dbReference type="NCBI Taxonomy" id="358742"/>
    <lineage>
        <taxon>Bacteria</taxon>
        <taxon>Bacillati</taxon>
        <taxon>Bacillota</taxon>
        <taxon>Clostridia</taxon>
        <taxon>Lachnospirales</taxon>
        <taxon>Lachnospiraceae</taxon>
        <taxon>Enterocloster</taxon>
    </lineage>
</organism>
<evidence type="ECO:0000313" key="5">
    <source>
        <dbReference type="Proteomes" id="UP001299608"/>
    </source>
</evidence>
<keyword evidence="4" id="KW-1185">Reference proteome</keyword>
<dbReference type="InterPro" id="IPR013813">
    <property type="entry name" value="Endoribo_LPSP/chorism_mut-like"/>
</dbReference>
<dbReference type="EMBL" id="JAAITT010000010">
    <property type="protein sequence ID" value="NSJ48869.1"/>
    <property type="molecule type" value="Genomic_DNA"/>
</dbReference>
<reference evidence="3 4" key="1">
    <citation type="journal article" date="2020" name="Cell Host Microbe">
        <title>Functional and Genomic Variation between Human-Derived Isolates of Lachnospiraceae Reveals Inter- and Intra-Species Diversity.</title>
        <authorList>
            <person name="Sorbara M.T."/>
            <person name="Littmann E.R."/>
            <person name="Fontana E."/>
            <person name="Moody T.U."/>
            <person name="Kohout C.E."/>
            <person name="Gjonbalaj M."/>
            <person name="Eaton V."/>
            <person name="Seok R."/>
            <person name="Leiner I.M."/>
            <person name="Pamer E.G."/>
        </authorList>
    </citation>
    <scope>NUCLEOTIDE SEQUENCE [LARGE SCALE GENOMIC DNA]</scope>
    <source>
        <strain evidence="3 4">MSK.1.17</strain>
    </source>
</reference>
<evidence type="ECO:0000313" key="4">
    <source>
        <dbReference type="Proteomes" id="UP000669239"/>
    </source>
</evidence>
<dbReference type="Proteomes" id="UP000669239">
    <property type="component" value="Unassembled WGS sequence"/>
</dbReference>
<dbReference type="CDD" id="cd02199">
    <property type="entry name" value="YjgF_YER057c_UK114_like_1"/>
    <property type="match status" value="1"/>
</dbReference>
<evidence type="ECO:0000259" key="1">
    <source>
        <dbReference type="Pfam" id="PF14588"/>
    </source>
</evidence>
<comment type="caution">
    <text evidence="2">The sequence shown here is derived from an EMBL/GenBank/DDBJ whole genome shotgun (WGS) entry which is preliminary data.</text>
</comment>
<dbReference type="EMBL" id="JAKNGE010000023">
    <property type="protein sequence ID" value="MCG4747344.1"/>
    <property type="molecule type" value="Genomic_DNA"/>
</dbReference>